<dbReference type="CDD" id="cd11618">
    <property type="entry name" value="ChtBD1_1"/>
    <property type="match status" value="1"/>
</dbReference>
<evidence type="ECO:0000259" key="5">
    <source>
        <dbReference type="PROSITE" id="PS50941"/>
    </source>
</evidence>
<dbReference type="Pfam" id="PF04681">
    <property type="entry name" value="Bys1"/>
    <property type="match status" value="1"/>
</dbReference>
<evidence type="ECO:0000313" key="6">
    <source>
        <dbReference type="EMBL" id="KZM27052.1"/>
    </source>
</evidence>
<feature type="region of interest" description="Disordered" evidence="3">
    <location>
        <begin position="431"/>
        <end position="475"/>
    </location>
</feature>
<keyword evidence="1 2" id="KW-0147">Chitin-binding</keyword>
<dbReference type="STRING" id="5454.A0A163KK17"/>
<dbReference type="Gene3D" id="3.30.60.10">
    <property type="entry name" value="Endochitinase-like"/>
    <property type="match status" value="1"/>
</dbReference>
<feature type="compositionally biased region" description="Polar residues" evidence="3">
    <location>
        <begin position="351"/>
        <end position="371"/>
    </location>
</feature>
<sequence>MRSVSLVVNLAIVTLPGLVSAANNIKMINRCPYDIYSWSVGPVGSGFNGHDHEALTIPANSVTVHGMINTEAIGSGIALKFRDLSKYEVAPAGIIQVEYNLEPSKNNLWYDLSAIDCDRAAGPESPSFCPLVGGGMKLYVAEADEAKCPPAWCGADGCHNTYTRRGSWKGEPTFRCNVGVDIIIEMCTERAGARTFNGNTEPEHAVDSNPDVKAGGTTQNGVCGARDPFGATCFGYTHGNCCSSYGWCGFSEAHCGDGCQAGFGDCFSSGPVYQPPAQLPAQPSYSNPEPNHVEAPPSYAQPTPDHVQPTHTHHEQTWPIPSYDKPTFKYAGPSTFLTSYIKPTLSHSKSASVYSAPTPSYNAPGSSSTPPVHTKPSHGPVYTPPAYTPAYPPAYSPPPYRTIYTTHILTKTQAQLTRTVAVSTRSNAPTTISPVYHAPPQPPLLGSAHTTPSYTHPPQQDPHVSSTRYNAPVPTPVQPVYYHPITKT</sequence>
<feature type="signal peptide" evidence="4">
    <location>
        <begin position="1"/>
        <end position="21"/>
    </location>
</feature>
<dbReference type="InterPro" id="IPR001002">
    <property type="entry name" value="Chitin-bd_1"/>
</dbReference>
<proteinExistence type="predicted"/>
<dbReference type="InterPro" id="IPR006771">
    <property type="entry name" value="CetA-like"/>
</dbReference>
<keyword evidence="4" id="KW-0732">Signal</keyword>
<organism evidence="6 7">
    <name type="scientific">Didymella rabiei</name>
    <name type="common">Chickpea ascochyta blight fungus</name>
    <name type="synonym">Mycosphaerella rabiei</name>
    <dbReference type="NCBI Taxonomy" id="5454"/>
    <lineage>
        <taxon>Eukaryota</taxon>
        <taxon>Fungi</taxon>
        <taxon>Dikarya</taxon>
        <taxon>Ascomycota</taxon>
        <taxon>Pezizomycotina</taxon>
        <taxon>Dothideomycetes</taxon>
        <taxon>Pleosporomycetidae</taxon>
        <taxon>Pleosporales</taxon>
        <taxon>Pleosporineae</taxon>
        <taxon>Didymellaceae</taxon>
        <taxon>Ascochyta</taxon>
    </lineage>
</organism>
<dbReference type="InterPro" id="IPR036861">
    <property type="entry name" value="Endochitinase-like_sf"/>
</dbReference>
<evidence type="ECO:0000313" key="7">
    <source>
        <dbReference type="Proteomes" id="UP000076837"/>
    </source>
</evidence>
<reference evidence="6 7" key="1">
    <citation type="journal article" date="2016" name="Sci. Rep.">
        <title>Draft genome sequencing and secretome analysis of fungal phytopathogen Ascochyta rabiei provides insight into the necrotrophic effector repertoire.</title>
        <authorList>
            <person name="Verma S."/>
            <person name="Gazara R.K."/>
            <person name="Nizam S."/>
            <person name="Parween S."/>
            <person name="Chattopadhyay D."/>
            <person name="Verma P.K."/>
        </authorList>
    </citation>
    <scope>NUCLEOTIDE SEQUENCE [LARGE SCALE GENOMIC DNA]</scope>
    <source>
        <strain evidence="6 7">ArDII</strain>
    </source>
</reference>
<dbReference type="Proteomes" id="UP000076837">
    <property type="component" value="Unassembled WGS sequence"/>
</dbReference>
<dbReference type="AlphaFoldDB" id="A0A163KK17"/>
<accession>A0A163KK17</accession>
<evidence type="ECO:0000256" key="1">
    <source>
        <dbReference type="ARBA" id="ARBA00022669"/>
    </source>
</evidence>
<feature type="compositionally biased region" description="Polar residues" evidence="3">
    <location>
        <begin position="448"/>
        <end position="469"/>
    </location>
</feature>
<evidence type="ECO:0000256" key="4">
    <source>
        <dbReference type="SAM" id="SignalP"/>
    </source>
</evidence>
<comment type="caution">
    <text evidence="6">The sequence shown here is derived from an EMBL/GenBank/DDBJ whole genome shotgun (WGS) entry which is preliminary data.</text>
</comment>
<feature type="region of interest" description="Disordered" evidence="3">
    <location>
        <begin position="351"/>
        <end position="379"/>
    </location>
</feature>
<dbReference type="SMART" id="SM00270">
    <property type="entry name" value="ChtBD1"/>
    <property type="match status" value="1"/>
</dbReference>
<feature type="disulfide bond" evidence="2">
    <location>
        <begin position="241"/>
        <end position="255"/>
    </location>
</feature>
<feature type="domain" description="Chitin-binding type-1" evidence="5">
    <location>
        <begin position="220"/>
        <end position="268"/>
    </location>
</feature>
<keyword evidence="2" id="KW-1015">Disulfide bond</keyword>
<dbReference type="SUPFAM" id="SSF57016">
    <property type="entry name" value="Plant lectins/antimicrobial peptides"/>
    <property type="match status" value="1"/>
</dbReference>
<protein>
    <submittedName>
        <fullName evidence="6">Chitin binding</fullName>
    </submittedName>
</protein>
<dbReference type="EMBL" id="JYNV01000082">
    <property type="protein sequence ID" value="KZM27052.1"/>
    <property type="molecule type" value="Genomic_DNA"/>
</dbReference>
<comment type="caution">
    <text evidence="2">Lacks conserved residue(s) required for the propagation of feature annotation.</text>
</comment>
<dbReference type="GO" id="GO:0008061">
    <property type="term" value="F:chitin binding"/>
    <property type="evidence" value="ECO:0007669"/>
    <property type="project" value="UniProtKB-UniRule"/>
</dbReference>
<evidence type="ECO:0000256" key="3">
    <source>
        <dbReference type="SAM" id="MobiDB-lite"/>
    </source>
</evidence>
<evidence type="ECO:0000256" key="2">
    <source>
        <dbReference type="PROSITE-ProRule" id="PRU00261"/>
    </source>
</evidence>
<keyword evidence="7" id="KW-1185">Reference proteome</keyword>
<dbReference type="PROSITE" id="PS50941">
    <property type="entry name" value="CHIT_BIND_I_2"/>
    <property type="match status" value="1"/>
</dbReference>
<feature type="region of interest" description="Disordered" evidence="3">
    <location>
        <begin position="277"/>
        <end position="318"/>
    </location>
</feature>
<gene>
    <name evidence="6" type="ORF">ST47_g1815</name>
</gene>
<name>A0A163KK17_DIDRA</name>
<feature type="chain" id="PRO_5007843915" evidence="4">
    <location>
        <begin position="22"/>
        <end position="488"/>
    </location>
</feature>